<dbReference type="Pfam" id="PF02737">
    <property type="entry name" value="3HCDH_N"/>
    <property type="match status" value="2"/>
</dbReference>
<dbReference type="Pfam" id="PF00725">
    <property type="entry name" value="3HCDH"/>
    <property type="match status" value="1"/>
</dbReference>
<dbReference type="OMA" id="ALRWSFM"/>
<dbReference type="VEuPathDB" id="FungiDB:HMPREF1120_02301"/>
<dbReference type="PANTHER" id="PTHR48075">
    <property type="entry name" value="3-HYDROXYACYL-COA DEHYDROGENASE FAMILY PROTEIN"/>
    <property type="match status" value="1"/>
</dbReference>
<keyword evidence="2" id="KW-0560">Oxidoreductase</keyword>
<evidence type="ECO:0000259" key="4">
    <source>
        <dbReference type="Pfam" id="PF00725"/>
    </source>
</evidence>
<dbReference type="SUPFAM" id="SSF51735">
    <property type="entry name" value="NAD(P)-binding Rossmann-fold domains"/>
    <property type="match status" value="1"/>
</dbReference>
<dbReference type="GO" id="GO:0006631">
    <property type="term" value="P:fatty acid metabolic process"/>
    <property type="evidence" value="ECO:0007669"/>
    <property type="project" value="InterPro"/>
</dbReference>
<dbReference type="STRING" id="858893.H6BS70"/>
<feature type="domain" description="3-hydroxyacyl-CoA dehydrogenase NAD binding" evidence="5">
    <location>
        <begin position="38"/>
        <end position="174"/>
    </location>
</feature>
<organism evidence="6 7">
    <name type="scientific">Exophiala dermatitidis (strain ATCC 34100 / CBS 525.76 / NIH/UT8656)</name>
    <name type="common">Black yeast</name>
    <name type="synonym">Wangiella dermatitidis</name>
    <dbReference type="NCBI Taxonomy" id="858893"/>
    <lineage>
        <taxon>Eukaryota</taxon>
        <taxon>Fungi</taxon>
        <taxon>Dikarya</taxon>
        <taxon>Ascomycota</taxon>
        <taxon>Pezizomycotina</taxon>
        <taxon>Eurotiomycetes</taxon>
        <taxon>Chaetothyriomycetidae</taxon>
        <taxon>Chaetothyriales</taxon>
        <taxon>Herpotrichiellaceae</taxon>
        <taxon>Exophiala</taxon>
    </lineage>
</organism>
<evidence type="ECO:0000256" key="2">
    <source>
        <dbReference type="ARBA" id="ARBA00023002"/>
    </source>
</evidence>
<protein>
    <submittedName>
        <fullName evidence="6">Hydroxylacyl-CoA dehydrogenase</fullName>
    </submittedName>
</protein>
<sequence length="384" mass="42186">MSGEEKAKTSDAPLPASASAPVRAAQSTAASRPHANEHIALIGLGAIGVSFLALHLTYSSATVSVYDPRPDLEDHIRTVLPLYLHDDHFAETEDDAEGDIDIDIVSRLLDSQRLKLATSLEAACRNATIVQEQGPENLSFKQKTWAEVVRYVSSSCHLWSSTSGIPASKQLERLEYSESSNTTDESIEFERTAAGARQRLLVVHPFNPPHIMPLLELVPSPSTSPEEVTFAKSYFTALNSGHRPITIHRESAGFVANRLSFILFREACHLVNQGVASPEEIDEIVRASLGPRWAVAGPFKMYNFGGGNRGMKGFLENIGESIGEVWNDAGLLTMDGHDSEEWKEKVVQETNRAYGLPKAQDVRERDRGLKAVVGIQEELQRDTT</sequence>
<dbReference type="InParanoid" id="H6BS70"/>
<dbReference type="Proteomes" id="UP000007304">
    <property type="component" value="Unassembled WGS sequence"/>
</dbReference>
<comment type="similarity">
    <text evidence="1">Belongs to the 3-hydroxyacyl-CoA dehydrogenase family.</text>
</comment>
<dbReference type="InterPro" id="IPR013328">
    <property type="entry name" value="6PGD_dom2"/>
</dbReference>
<dbReference type="Gene3D" id="3.40.50.720">
    <property type="entry name" value="NAD(P)-binding Rossmann-like Domain"/>
    <property type="match status" value="1"/>
</dbReference>
<dbReference type="AlphaFoldDB" id="H6BS70"/>
<reference evidence="6" key="1">
    <citation type="submission" date="2011-07" db="EMBL/GenBank/DDBJ databases">
        <title>The Genome Sequence of Exophiala (Wangiella) dermatitidis NIH/UT8656.</title>
        <authorList>
            <consortium name="The Broad Institute Genome Sequencing Platform"/>
            <person name="Cuomo C."/>
            <person name="Wang Z."/>
            <person name="Hunicke-Smith S."/>
            <person name="Szanislo P.J."/>
            <person name="Earl A."/>
            <person name="Young S.K."/>
            <person name="Zeng Q."/>
            <person name="Gargeya S."/>
            <person name="Fitzgerald M."/>
            <person name="Haas B."/>
            <person name="Abouelleil A."/>
            <person name="Alvarado L."/>
            <person name="Arachchi H.M."/>
            <person name="Berlin A."/>
            <person name="Brown A."/>
            <person name="Chapman S.B."/>
            <person name="Chen Z."/>
            <person name="Dunbar C."/>
            <person name="Freedman E."/>
            <person name="Gearin G."/>
            <person name="Gellesch M."/>
            <person name="Goldberg J."/>
            <person name="Griggs A."/>
            <person name="Gujja S."/>
            <person name="Heiman D."/>
            <person name="Howarth C."/>
            <person name="Larson L."/>
            <person name="Lui A."/>
            <person name="MacDonald P.J.P."/>
            <person name="Montmayeur A."/>
            <person name="Murphy C."/>
            <person name="Neiman D."/>
            <person name="Pearson M."/>
            <person name="Priest M."/>
            <person name="Roberts A."/>
            <person name="Saif S."/>
            <person name="Shea T."/>
            <person name="Shenoy N."/>
            <person name="Sisk P."/>
            <person name="Stolte C."/>
            <person name="Sykes S."/>
            <person name="Wortman J."/>
            <person name="Nusbaum C."/>
            <person name="Birren B."/>
        </authorList>
    </citation>
    <scope>NUCLEOTIDE SEQUENCE</scope>
    <source>
        <strain evidence="6">NIH/UT8656</strain>
    </source>
</reference>
<dbReference type="RefSeq" id="XP_009154586.1">
    <property type="nucleotide sequence ID" value="XM_009156338.1"/>
</dbReference>
<evidence type="ECO:0000313" key="7">
    <source>
        <dbReference type="Proteomes" id="UP000007304"/>
    </source>
</evidence>
<dbReference type="eggNOG" id="KOG2305">
    <property type="taxonomic scope" value="Eukaryota"/>
</dbReference>
<dbReference type="SUPFAM" id="SSF48179">
    <property type="entry name" value="6-phosphogluconate dehydrogenase C-terminal domain-like"/>
    <property type="match status" value="1"/>
</dbReference>
<dbReference type="InterPro" id="IPR006108">
    <property type="entry name" value="3HC_DH_C"/>
</dbReference>
<dbReference type="InterPro" id="IPR036291">
    <property type="entry name" value="NAD(P)-bd_dom_sf"/>
</dbReference>
<evidence type="ECO:0000256" key="1">
    <source>
        <dbReference type="ARBA" id="ARBA00009463"/>
    </source>
</evidence>
<accession>H6BS70</accession>
<dbReference type="GO" id="GO:0070403">
    <property type="term" value="F:NAD+ binding"/>
    <property type="evidence" value="ECO:0007669"/>
    <property type="project" value="InterPro"/>
</dbReference>
<dbReference type="OrthoDB" id="2021159at2759"/>
<feature type="compositionally biased region" description="Low complexity" evidence="3">
    <location>
        <begin position="10"/>
        <end position="27"/>
    </location>
</feature>
<dbReference type="Gene3D" id="1.10.1040.10">
    <property type="entry name" value="N-(1-d-carboxylethyl)-l-norvaline Dehydrogenase, domain 2"/>
    <property type="match status" value="1"/>
</dbReference>
<evidence type="ECO:0000313" key="6">
    <source>
        <dbReference type="EMBL" id="EHY54125.1"/>
    </source>
</evidence>
<evidence type="ECO:0000256" key="3">
    <source>
        <dbReference type="SAM" id="MobiDB-lite"/>
    </source>
</evidence>
<feature type="domain" description="3-hydroxyacyl-CoA dehydrogenase NAD binding" evidence="5">
    <location>
        <begin position="180"/>
        <end position="247"/>
    </location>
</feature>
<feature type="domain" description="3-hydroxyacyl-CoA dehydrogenase C-terminal" evidence="4">
    <location>
        <begin position="253"/>
        <end position="321"/>
    </location>
</feature>
<dbReference type="EMBL" id="JH226131">
    <property type="protein sequence ID" value="EHY54125.1"/>
    <property type="molecule type" value="Genomic_DNA"/>
</dbReference>
<dbReference type="HOGENOM" id="CLU_009834_0_1_1"/>
<dbReference type="PANTHER" id="PTHR48075:SF1">
    <property type="entry name" value="LAMBDA-CRYSTALLIN HOMOLOG"/>
    <property type="match status" value="1"/>
</dbReference>
<evidence type="ECO:0000259" key="5">
    <source>
        <dbReference type="Pfam" id="PF02737"/>
    </source>
</evidence>
<dbReference type="InterPro" id="IPR006176">
    <property type="entry name" value="3-OHacyl-CoA_DH_NAD-bd"/>
</dbReference>
<dbReference type="GO" id="GO:0050104">
    <property type="term" value="F:L-gulonate 3-dehydrogenase activity"/>
    <property type="evidence" value="ECO:0007669"/>
    <property type="project" value="TreeGrafter"/>
</dbReference>
<dbReference type="InterPro" id="IPR008927">
    <property type="entry name" value="6-PGluconate_DH-like_C_sf"/>
</dbReference>
<feature type="region of interest" description="Disordered" evidence="3">
    <location>
        <begin position="1"/>
        <end position="30"/>
    </location>
</feature>
<gene>
    <name evidence="6" type="ORF">HMPREF1120_02301</name>
</gene>
<keyword evidence="7" id="KW-1185">Reference proteome</keyword>
<name>H6BS70_EXODN</name>
<dbReference type="GeneID" id="20306940"/>
<proteinExistence type="inferred from homology"/>